<dbReference type="EMBL" id="VTAW01000008">
    <property type="protein sequence ID" value="TYT62498.1"/>
    <property type="molecule type" value="Genomic_DNA"/>
</dbReference>
<reference evidence="2 3" key="1">
    <citation type="submission" date="2019-08" db="EMBL/GenBank/DDBJ databases">
        <title>Archaea genome.</title>
        <authorList>
            <person name="Kajale S."/>
            <person name="Shouche Y."/>
            <person name="Deshpande N."/>
            <person name="Sharma A."/>
        </authorList>
    </citation>
    <scope>NUCLEOTIDE SEQUENCE [LARGE SCALE GENOMIC DNA]</scope>
    <source>
        <strain evidence="2 3">ESP3B_9</strain>
    </source>
</reference>
<protein>
    <submittedName>
        <fullName evidence="2">Uncharacterized protein</fullName>
    </submittedName>
</protein>
<proteinExistence type="predicted"/>
<accession>A0A5D5AKT3</accession>
<dbReference type="AlphaFoldDB" id="A0A5D5AKT3"/>
<sequence length="144" mass="15782">MQCGDGTVWLYRLGSGRQRRRLARDRQEAGRLGSRVAHDLDGTPDGSELIDTPFGRLRVRRRGQTRRNGRTASGHVALLAVIHRLVSDSKTVAMAPMAEAGRHTRTHHPCPRFAVIYAPIDPTNATASGQYDLETLAGLVSDLS</sequence>
<keyword evidence="3" id="KW-1185">Reference proteome</keyword>
<evidence type="ECO:0000313" key="2">
    <source>
        <dbReference type="EMBL" id="TYT62498.1"/>
    </source>
</evidence>
<feature type="region of interest" description="Disordered" evidence="1">
    <location>
        <begin position="20"/>
        <end position="48"/>
    </location>
</feature>
<organism evidence="2 3">
    <name type="scientific">Natrialba swarupiae</name>
    <dbReference type="NCBI Taxonomy" id="2448032"/>
    <lineage>
        <taxon>Archaea</taxon>
        <taxon>Methanobacteriati</taxon>
        <taxon>Methanobacteriota</taxon>
        <taxon>Stenosarchaea group</taxon>
        <taxon>Halobacteria</taxon>
        <taxon>Halobacteriales</taxon>
        <taxon>Natrialbaceae</taxon>
        <taxon>Natrialba</taxon>
    </lineage>
</organism>
<name>A0A5D5AKT3_9EURY</name>
<evidence type="ECO:0000313" key="3">
    <source>
        <dbReference type="Proteomes" id="UP000324104"/>
    </source>
</evidence>
<dbReference type="Proteomes" id="UP000324104">
    <property type="component" value="Unassembled WGS sequence"/>
</dbReference>
<evidence type="ECO:0000256" key="1">
    <source>
        <dbReference type="SAM" id="MobiDB-lite"/>
    </source>
</evidence>
<comment type="caution">
    <text evidence="2">The sequence shown here is derived from an EMBL/GenBank/DDBJ whole genome shotgun (WGS) entry which is preliminary data.</text>
</comment>
<gene>
    <name evidence="2" type="ORF">FYC77_08380</name>
</gene>
<dbReference type="RefSeq" id="WP_149081048.1">
    <property type="nucleotide sequence ID" value="NZ_VTAW01000008.1"/>
</dbReference>